<proteinExistence type="predicted"/>
<evidence type="ECO:0000256" key="1">
    <source>
        <dbReference type="SAM" id="MobiDB-lite"/>
    </source>
</evidence>
<protein>
    <submittedName>
        <fullName evidence="2">JAB1/MPN/MOV34 metalloenzyme domain-containing protein</fullName>
    </submittedName>
</protein>
<organism evidence="2">
    <name type="scientific">Mesocestoides corti</name>
    <name type="common">Flatworm</name>
    <dbReference type="NCBI Taxonomy" id="53468"/>
    <lineage>
        <taxon>Eukaryota</taxon>
        <taxon>Metazoa</taxon>
        <taxon>Spiralia</taxon>
        <taxon>Lophotrochozoa</taxon>
        <taxon>Platyhelminthes</taxon>
        <taxon>Cestoda</taxon>
        <taxon>Eucestoda</taxon>
        <taxon>Cyclophyllidea</taxon>
        <taxon>Mesocestoididae</taxon>
        <taxon>Mesocestoides</taxon>
    </lineage>
</organism>
<reference evidence="2" key="1">
    <citation type="submission" date="2019-11" db="UniProtKB">
        <authorList>
            <consortium name="WormBaseParasite"/>
        </authorList>
    </citation>
    <scope>IDENTIFICATION</scope>
</reference>
<evidence type="ECO:0000313" key="2">
    <source>
        <dbReference type="WBParaSite" id="MCU_007559-RB"/>
    </source>
</evidence>
<dbReference type="AlphaFoldDB" id="A0A5K3FDY8"/>
<feature type="region of interest" description="Disordered" evidence="1">
    <location>
        <begin position="210"/>
        <end position="274"/>
    </location>
</feature>
<name>A0A5K3FDY8_MESCO</name>
<sequence>MSIQALDNVFVSGPSIGFLTSAAFASHVYQEGFLIGRDGDQSACMEIVALFPGRLTQETMENIDLDTNLRVVGFYRCKRLPDPTTKFSVNDHIAMSMKGMQLFFLITFDSPASIRQHLYQIRPVVGADSMLRQLRQVQFTICSNDYSSSRQLYEAGATKSLQSEEIAENLAIACEGIKRQAMDQLMSVTDSFCQTMRTLCNSSFCPGPVNSNEEAQEHTSDVPNERWHPPVNPSSSKTDLPAVSNHINGTRNPFSGGNDKKEESIDPQITNNPNAINNISQAYWPQRSKKWSRVLVTSKATRACLTSRESQLRFTQDTPSRHRVTWVERCHRILRAPRMSQGCSWDTQFASHDGL</sequence>
<dbReference type="WBParaSite" id="MCU_007559-RB">
    <property type="protein sequence ID" value="MCU_007559-RB"/>
    <property type="gene ID" value="MCU_007559"/>
</dbReference>
<feature type="compositionally biased region" description="Basic and acidic residues" evidence="1">
    <location>
        <begin position="215"/>
        <end position="228"/>
    </location>
</feature>
<feature type="compositionally biased region" description="Polar residues" evidence="1">
    <location>
        <begin position="245"/>
        <end position="255"/>
    </location>
</feature>
<accession>A0A5K3FDY8</accession>